<organism evidence="1 2">
    <name type="scientific">Pleurodeles waltl</name>
    <name type="common">Iberian ribbed newt</name>
    <dbReference type="NCBI Taxonomy" id="8319"/>
    <lineage>
        <taxon>Eukaryota</taxon>
        <taxon>Metazoa</taxon>
        <taxon>Chordata</taxon>
        <taxon>Craniata</taxon>
        <taxon>Vertebrata</taxon>
        <taxon>Euteleostomi</taxon>
        <taxon>Amphibia</taxon>
        <taxon>Batrachia</taxon>
        <taxon>Caudata</taxon>
        <taxon>Salamandroidea</taxon>
        <taxon>Salamandridae</taxon>
        <taxon>Pleurodelinae</taxon>
        <taxon>Pleurodeles</taxon>
    </lineage>
</organism>
<sequence>MILPAKVAGWARVFSAGAHLSETSPRAAQPGPAWAGRPLWGEGRLLFYSLGVGPEDKGAGRSPHLLPARRALRPGGGRGPLQWRPLRLRAAGSSMSARLLWRCSPRASAYVGQCFRCGPKCFGTQQGTGFWYDSGPRAELFD</sequence>
<dbReference type="Proteomes" id="UP001066276">
    <property type="component" value="Chromosome 6"/>
</dbReference>
<keyword evidence="2" id="KW-1185">Reference proteome</keyword>
<evidence type="ECO:0000313" key="1">
    <source>
        <dbReference type="EMBL" id="KAJ1139715.1"/>
    </source>
</evidence>
<dbReference type="EMBL" id="JANPWB010000010">
    <property type="protein sequence ID" value="KAJ1139715.1"/>
    <property type="molecule type" value="Genomic_DNA"/>
</dbReference>
<dbReference type="AlphaFoldDB" id="A0AAV7QN64"/>
<proteinExistence type="predicted"/>
<name>A0AAV7QN64_PLEWA</name>
<reference evidence="1" key="1">
    <citation type="journal article" date="2022" name="bioRxiv">
        <title>Sequencing and chromosome-scale assembly of the giantPleurodeles waltlgenome.</title>
        <authorList>
            <person name="Brown T."/>
            <person name="Elewa A."/>
            <person name="Iarovenko S."/>
            <person name="Subramanian E."/>
            <person name="Araus A.J."/>
            <person name="Petzold A."/>
            <person name="Susuki M."/>
            <person name="Suzuki K.-i.T."/>
            <person name="Hayashi T."/>
            <person name="Toyoda A."/>
            <person name="Oliveira C."/>
            <person name="Osipova E."/>
            <person name="Leigh N.D."/>
            <person name="Simon A."/>
            <person name="Yun M.H."/>
        </authorList>
    </citation>
    <scope>NUCLEOTIDE SEQUENCE</scope>
    <source>
        <strain evidence="1">20211129_DDA</strain>
        <tissue evidence="1">Liver</tissue>
    </source>
</reference>
<accession>A0AAV7QN64</accession>
<evidence type="ECO:0000313" key="2">
    <source>
        <dbReference type="Proteomes" id="UP001066276"/>
    </source>
</evidence>
<gene>
    <name evidence="1" type="ORF">NDU88_006082</name>
</gene>
<protein>
    <submittedName>
        <fullName evidence="1">Uncharacterized protein</fullName>
    </submittedName>
</protein>
<comment type="caution">
    <text evidence="1">The sequence shown here is derived from an EMBL/GenBank/DDBJ whole genome shotgun (WGS) entry which is preliminary data.</text>
</comment>